<dbReference type="InterPro" id="IPR036188">
    <property type="entry name" value="FAD/NAD-bd_sf"/>
</dbReference>
<keyword evidence="3" id="KW-1185">Reference proteome</keyword>
<dbReference type="Proteomes" id="UP000224130">
    <property type="component" value="Unassembled WGS sequence"/>
</dbReference>
<name>A0A2A9ER64_9MICO</name>
<evidence type="ECO:0000259" key="1">
    <source>
        <dbReference type="Pfam" id="PF01494"/>
    </source>
</evidence>
<dbReference type="Gene3D" id="3.30.9.10">
    <property type="entry name" value="D-Amino Acid Oxidase, subunit A, domain 2"/>
    <property type="match status" value="1"/>
</dbReference>
<dbReference type="InterPro" id="IPR051704">
    <property type="entry name" value="FAD_aromatic-hydroxylase"/>
</dbReference>
<dbReference type="PANTHER" id="PTHR46865:SF8">
    <property type="entry name" value="POSSIBLE OXIDOREDUCTASE"/>
    <property type="match status" value="1"/>
</dbReference>
<dbReference type="PRINTS" id="PR00420">
    <property type="entry name" value="RNGMNOXGNASE"/>
</dbReference>
<protein>
    <submittedName>
        <fullName evidence="2">2-polyprenyl-6-methoxyphenol hydroxylase-like FAD-dependent oxidoreductase</fullName>
    </submittedName>
</protein>
<dbReference type="SUPFAM" id="SSF51905">
    <property type="entry name" value="FAD/NAD(P)-binding domain"/>
    <property type="match status" value="1"/>
</dbReference>
<dbReference type="RefSeq" id="WP_098461974.1">
    <property type="nucleotide sequence ID" value="NZ_PDJJ01000001.1"/>
</dbReference>
<feature type="domain" description="FAD-binding" evidence="1">
    <location>
        <begin position="6"/>
        <end position="324"/>
    </location>
</feature>
<dbReference type="OrthoDB" id="3356051at2"/>
<accession>A0A2A9ER64</accession>
<comment type="caution">
    <text evidence="2">The sequence shown here is derived from an EMBL/GenBank/DDBJ whole genome shotgun (WGS) entry which is preliminary data.</text>
</comment>
<dbReference type="InterPro" id="IPR002938">
    <property type="entry name" value="FAD-bd"/>
</dbReference>
<sequence>MTAPRALVVGTGIAGLAAAMRLREIGWEPLLVERAPGRRPAGYFVGLFETGRATAQRMGVLDAIGNRIDPEGVTYDVDRSGTRRRPSMGYGDLPGEPRLIMRGDIEAALHAQIGEDVEIRYGTTPVAVDEHPDGVDVTLSTATGDHETRTTERFDLVVGADGLRSTVRRLVFGPDSELLRPLNHIIAATLLKEQVPGFRTGDGLTLAEEGRAAWVFPFADHAPGLLLTYRTDDEDAQFRRPPLESLRAAFGPEPAGPVLENLLGQFADVDDTLFDSVHQVDMPTWHSDRVVLVGDSAWCLTLYSGMGASLGLAGADLLGTTLARNPGNPARALREWEQRLRPFVAVQQKSGRTDGLAMFVPQNRRDLALRGVMSTMTSNRLTNKAMRSFIASRFREKSVDVAAP</sequence>
<dbReference type="Gene3D" id="3.50.50.60">
    <property type="entry name" value="FAD/NAD(P)-binding domain"/>
    <property type="match status" value="1"/>
</dbReference>
<gene>
    <name evidence="2" type="ORF">ATJ88_0123</name>
</gene>
<organism evidence="2 3">
    <name type="scientific">Isoptericola jiangsuensis</name>
    <dbReference type="NCBI Taxonomy" id="548579"/>
    <lineage>
        <taxon>Bacteria</taxon>
        <taxon>Bacillati</taxon>
        <taxon>Actinomycetota</taxon>
        <taxon>Actinomycetes</taxon>
        <taxon>Micrococcales</taxon>
        <taxon>Promicromonosporaceae</taxon>
        <taxon>Isoptericola</taxon>
    </lineage>
</organism>
<dbReference type="EMBL" id="PDJJ01000001">
    <property type="protein sequence ID" value="PFG41484.1"/>
    <property type="molecule type" value="Genomic_DNA"/>
</dbReference>
<dbReference type="GO" id="GO:0071949">
    <property type="term" value="F:FAD binding"/>
    <property type="evidence" value="ECO:0007669"/>
    <property type="project" value="InterPro"/>
</dbReference>
<evidence type="ECO:0000313" key="2">
    <source>
        <dbReference type="EMBL" id="PFG41484.1"/>
    </source>
</evidence>
<proteinExistence type="predicted"/>
<dbReference type="PANTHER" id="PTHR46865">
    <property type="entry name" value="OXIDOREDUCTASE-RELATED"/>
    <property type="match status" value="1"/>
</dbReference>
<dbReference type="Pfam" id="PF01494">
    <property type="entry name" value="FAD_binding_3"/>
    <property type="match status" value="1"/>
</dbReference>
<dbReference type="AlphaFoldDB" id="A0A2A9ER64"/>
<reference evidence="2 3" key="1">
    <citation type="submission" date="2017-10" db="EMBL/GenBank/DDBJ databases">
        <title>Sequencing the genomes of 1000 actinobacteria strains.</title>
        <authorList>
            <person name="Klenk H.-P."/>
        </authorList>
    </citation>
    <scope>NUCLEOTIDE SEQUENCE [LARGE SCALE GENOMIC DNA]</scope>
    <source>
        <strain evidence="2 3">DSM 21863</strain>
    </source>
</reference>
<evidence type="ECO:0000313" key="3">
    <source>
        <dbReference type="Proteomes" id="UP000224130"/>
    </source>
</evidence>